<dbReference type="AlphaFoldDB" id="A0A8H4HD88"/>
<keyword evidence="1" id="KW-0521">NADP</keyword>
<accession>A0A8H4HD88</accession>
<keyword evidence="2" id="KW-0560">Oxidoreductase</keyword>
<feature type="region of interest" description="Disordered" evidence="3">
    <location>
        <begin position="1"/>
        <end position="27"/>
    </location>
</feature>
<keyword evidence="6" id="KW-1185">Reference proteome</keyword>
<evidence type="ECO:0000259" key="4">
    <source>
        <dbReference type="Pfam" id="PF05368"/>
    </source>
</evidence>
<dbReference type="EMBL" id="JAAAPX010000015">
    <property type="protein sequence ID" value="KAF4242749.1"/>
    <property type="molecule type" value="Genomic_DNA"/>
</dbReference>
<name>A0A8H4HD88_9EURO</name>
<feature type="compositionally biased region" description="Polar residues" evidence="3">
    <location>
        <begin position="1"/>
        <end position="19"/>
    </location>
</feature>
<protein>
    <recommendedName>
        <fullName evidence="4">NmrA-like domain-containing protein</fullName>
    </recommendedName>
</protein>
<dbReference type="Proteomes" id="UP000653565">
    <property type="component" value="Unassembled WGS sequence"/>
</dbReference>
<dbReference type="GO" id="GO:0016491">
    <property type="term" value="F:oxidoreductase activity"/>
    <property type="evidence" value="ECO:0007669"/>
    <property type="project" value="UniProtKB-KW"/>
</dbReference>
<dbReference type="PANTHER" id="PTHR47706:SF9">
    <property type="entry name" value="NMRA-LIKE DOMAIN-CONTAINING PROTEIN-RELATED"/>
    <property type="match status" value="1"/>
</dbReference>
<dbReference type="InterPro" id="IPR008030">
    <property type="entry name" value="NmrA-like"/>
</dbReference>
<dbReference type="PANTHER" id="PTHR47706">
    <property type="entry name" value="NMRA-LIKE FAMILY PROTEIN"/>
    <property type="match status" value="1"/>
</dbReference>
<dbReference type="InterPro" id="IPR036291">
    <property type="entry name" value="NAD(P)-bd_dom_sf"/>
</dbReference>
<dbReference type="OrthoDB" id="9974981at2759"/>
<evidence type="ECO:0000313" key="5">
    <source>
        <dbReference type="EMBL" id="KAF4242749.1"/>
    </source>
</evidence>
<reference evidence="5" key="2">
    <citation type="submission" date="2020-04" db="EMBL/GenBank/DDBJ databases">
        <authorList>
            <person name="Santos R.A.C."/>
            <person name="Steenwyk J.L."/>
            <person name="Rivero-Menendez O."/>
            <person name="Mead M.E."/>
            <person name="Silva L.P."/>
            <person name="Bastos R.W."/>
            <person name="Alastruey-Izquierdo A."/>
            <person name="Goldman G.H."/>
            <person name="Rokas A."/>
        </authorList>
    </citation>
    <scope>NUCLEOTIDE SEQUENCE</scope>
    <source>
        <strain evidence="5">CNM-CM6805</strain>
    </source>
</reference>
<evidence type="ECO:0000256" key="3">
    <source>
        <dbReference type="SAM" id="MobiDB-lite"/>
    </source>
</evidence>
<reference evidence="5" key="1">
    <citation type="journal article" date="2020" name="bioRxiv">
        <title>Genomic and phenotypic heterogeneity of clinical isolates of the human pathogens Aspergillus fumigatus, Aspergillus lentulus and Aspergillus fumigatiaffinis.</title>
        <authorList>
            <person name="dos Santos R.A.C."/>
            <person name="Steenwyk J.L."/>
            <person name="Rivero-Menendez O."/>
            <person name="Mead M.E."/>
            <person name="Silva L.P."/>
            <person name="Bastos R.W."/>
            <person name="Alastruey-Izquierdo A."/>
            <person name="Goldman G.H."/>
            <person name="Rokas A."/>
        </authorList>
    </citation>
    <scope>NUCLEOTIDE SEQUENCE</scope>
    <source>
        <strain evidence="5">CNM-CM6805</strain>
    </source>
</reference>
<comment type="caution">
    <text evidence="5">The sequence shown here is derived from an EMBL/GenBank/DDBJ whole genome shotgun (WGS) entry which is preliminary data.</text>
</comment>
<dbReference type="Pfam" id="PF05368">
    <property type="entry name" value="NmrA"/>
    <property type="match status" value="1"/>
</dbReference>
<dbReference type="InterPro" id="IPR051609">
    <property type="entry name" value="NmrA/Isoflavone_reductase-like"/>
</dbReference>
<evidence type="ECO:0000313" key="6">
    <source>
        <dbReference type="Proteomes" id="UP000653565"/>
    </source>
</evidence>
<dbReference type="SUPFAM" id="SSF51735">
    <property type="entry name" value="NAD(P)-binding Rossmann-fold domains"/>
    <property type="match status" value="1"/>
</dbReference>
<organism evidence="5 6">
    <name type="scientific">Aspergillus fumigatiaffinis</name>
    <dbReference type="NCBI Taxonomy" id="340414"/>
    <lineage>
        <taxon>Eukaryota</taxon>
        <taxon>Fungi</taxon>
        <taxon>Dikarya</taxon>
        <taxon>Ascomycota</taxon>
        <taxon>Pezizomycotina</taxon>
        <taxon>Eurotiomycetes</taxon>
        <taxon>Eurotiomycetidae</taxon>
        <taxon>Eurotiales</taxon>
        <taxon>Aspergillaceae</taxon>
        <taxon>Aspergillus</taxon>
        <taxon>Aspergillus subgen. Fumigati</taxon>
    </lineage>
</organism>
<sequence length="260" mass="28171">MLGCHQKNSSQSRSGSRANWSGEGSEVSPGLVEVLSKGSRNGSHSDARCWLNKAGDSSGEVCTLAFKGQDAVVNASTSFSVAEQHKFIDAAIAAGVKRYLPSEYGLDNNNPEAQELSPVFKDKGMVQQYLRSKESSGLTWTAIACGMWIGCTTANQIVFTSDFATTQKELVETIERLTGAKWVRKAISTKEAIPALKKAWENGEASAGYGLINICFTKGAYSGHFEPTRHIRNKELGLPEKHLEQVVKEALAEVGHPDFT</sequence>
<gene>
    <name evidence="5" type="ORF">CNMCM6805_002373</name>
</gene>
<evidence type="ECO:0000256" key="2">
    <source>
        <dbReference type="ARBA" id="ARBA00023002"/>
    </source>
</evidence>
<proteinExistence type="predicted"/>
<feature type="domain" description="NmrA-like" evidence="4">
    <location>
        <begin position="59"/>
        <end position="159"/>
    </location>
</feature>
<dbReference type="Gene3D" id="3.40.50.720">
    <property type="entry name" value="NAD(P)-binding Rossmann-like Domain"/>
    <property type="match status" value="1"/>
</dbReference>
<evidence type="ECO:0000256" key="1">
    <source>
        <dbReference type="ARBA" id="ARBA00022857"/>
    </source>
</evidence>